<name>A0A1L5PW22_PSEPU</name>
<sequence length="117" mass="13437">MKTSHHLLKAANFSSSQELAQFLENHALPHQEPLSPREIRKNDNSKLIIAINLPIARALHSLKDQKLKNTISESLEHWVEFYNHLLAYLERDPDNNLEVLDIIRAARSLDPITLPDT</sequence>
<organism evidence="1 2">
    <name type="scientific">Pseudomonas putida</name>
    <name type="common">Arthrobacter siderocapsulatus</name>
    <dbReference type="NCBI Taxonomy" id="303"/>
    <lineage>
        <taxon>Bacteria</taxon>
        <taxon>Pseudomonadati</taxon>
        <taxon>Pseudomonadota</taxon>
        <taxon>Gammaproteobacteria</taxon>
        <taxon>Pseudomonadales</taxon>
        <taxon>Pseudomonadaceae</taxon>
        <taxon>Pseudomonas</taxon>
    </lineage>
</organism>
<gene>
    <name evidence="1" type="ORF">BL240_23635</name>
</gene>
<dbReference type="Proteomes" id="UP000185146">
    <property type="component" value="Chromosome"/>
</dbReference>
<evidence type="ECO:0000313" key="2">
    <source>
        <dbReference type="Proteomes" id="UP000185146"/>
    </source>
</evidence>
<dbReference type="EMBL" id="CP018743">
    <property type="protein sequence ID" value="APO84275.1"/>
    <property type="molecule type" value="Genomic_DNA"/>
</dbReference>
<accession>A0A1L5PW22</accession>
<proteinExistence type="predicted"/>
<protein>
    <submittedName>
        <fullName evidence="1">Uncharacterized protein</fullName>
    </submittedName>
</protein>
<reference evidence="1 2" key="1">
    <citation type="submission" date="2016-12" db="EMBL/GenBank/DDBJ databases">
        <title>Draft Genome Sequence of Mercury Resistant Pseudomonas DRA525.</title>
        <authorList>
            <person name="Drace K.M."/>
        </authorList>
    </citation>
    <scope>NUCLEOTIDE SEQUENCE [LARGE SCALE GENOMIC DNA]</scope>
    <source>
        <strain evidence="1 2">DRA525</strain>
    </source>
</reference>
<evidence type="ECO:0000313" key="1">
    <source>
        <dbReference type="EMBL" id="APO84275.1"/>
    </source>
</evidence>
<dbReference type="AlphaFoldDB" id="A0A1L5PW22"/>